<evidence type="ECO:0000313" key="11">
    <source>
        <dbReference type="EnsemblProtists" id="EOD06073"/>
    </source>
</evidence>
<dbReference type="HOGENOM" id="CLU_035117_6_0_1"/>
<accession>A0A0D3I488</accession>
<evidence type="ECO:0000313" key="12">
    <source>
        <dbReference type="Proteomes" id="UP000013827"/>
    </source>
</evidence>
<keyword evidence="12" id="KW-1185">Reference proteome</keyword>
<evidence type="ECO:0000259" key="10">
    <source>
        <dbReference type="Pfam" id="PF14833"/>
    </source>
</evidence>
<dbReference type="GO" id="GO:0008442">
    <property type="term" value="F:3-hydroxyisobutyrate dehydrogenase activity"/>
    <property type="evidence" value="ECO:0007669"/>
    <property type="project" value="UniProtKB-EC"/>
</dbReference>
<feature type="domain" description="3-hydroxyisobutyrate dehydrogenase-like NAD-binding" evidence="10">
    <location>
        <begin position="172"/>
        <end position="297"/>
    </location>
</feature>
<dbReference type="GO" id="GO:0006574">
    <property type="term" value="P:L-valine catabolic process"/>
    <property type="evidence" value="ECO:0007669"/>
    <property type="project" value="TreeGrafter"/>
</dbReference>
<dbReference type="Pfam" id="PF14833">
    <property type="entry name" value="NAD_binding_11"/>
    <property type="match status" value="1"/>
</dbReference>
<keyword evidence="4 8" id="KW-0101">Branched-chain amino acid catabolism</keyword>
<dbReference type="InterPro" id="IPR002204">
    <property type="entry name" value="3-OH-isobutyrate_DH-rel_CS"/>
</dbReference>
<comment type="similarity">
    <text evidence="2">Belongs to the HIBADH-related family. 3-hydroxyisobutyrate dehydrogenase subfamily.</text>
</comment>
<feature type="domain" description="6-phosphogluconate dehydrogenase NADP-binding" evidence="9">
    <location>
        <begin position="6"/>
        <end position="163"/>
    </location>
</feature>
<dbReference type="GO" id="GO:0051287">
    <property type="term" value="F:NAD binding"/>
    <property type="evidence" value="ECO:0007669"/>
    <property type="project" value="InterPro"/>
</dbReference>
<dbReference type="Gene3D" id="1.10.1040.10">
    <property type="entry name" value="N-(1-d-carboxylethyl)-l-norvaline Dehydrogenase, domain 2"/>
    <property type="match status" value="1"/>
</dbReference>
<evidence type="ECO:0000256" key="3">
    <source>
        <dbReference type="ARBA" id="ARBA00012991"/>
    </source>
</evidence>
<dbReference type="PANTHER" id="PTHR22981:SF7">
    <property type="entry name" value="3-HYDROXYISOBUTYRATE DEHYDROGENASE, MITOCHONDRIAL"/>
    <property type="match status" value="1"/>
</dbReference>
<evidence type="ECO:0000256" key="4">
    <source>
        <dbReference type="ARBA" id="ARBA00022456"/>
    </source>
</evidence>
<dbReference type="SUPFAM" id="SSF48179">
    <property type="entry name" value="6-phosphogluconate dehydrogenase C-terminal domain-like"/>
    <property type="match status" value="1"/>
</dbReference>
<evidence type="ECO:0000256" key="7">
    <source>
        <dbReference type="ARBA" id="ARBA00049197"/>
    </source>
</evidence>
<protein>
    <recommendedName>
        <fullName evidence="3 8">3-hydroxyisobutyrate dehydrogenase</fullName>
        <shortName evidence="8">HIBADH</shortName>
        <ecNumber evidence="3 8">1.1.1.31</ecNumber>
    </recommendedName>
</protein>
<keyword evidence="6 8" id="KW-0520">NAD</keyword>
<dbReference type="STRING" id="2903.R1B8U5"/>
<dbReference type="Proteomes" id="UP000013827">
    <property type="component" value="Unassembled WGS sequence"/>
</dbReference>
<dbReference type="NCBIfam" id="TIGR01692">
    <property type="entry name" value="HIBADH"/>
    <property type="match status" value="1"/>
</dbReference>
<organism evidence="11 12">
    <name type="scientific">Emiliania huxleyi (strain CCMP1516)</name>
    <dbReference type="NCBI Taxonomy" id="280463"/>
    <lineage>
        <taxon>Eukaryota</taxon>
        <taxon>Haptista</taxon>
        <taxon>Haptophyta</taxon>
        <taxon>Prymnesiophyceae</taxon>
        <taxon>Isochrysidales</taxon>
        <taxon>Noelaerhabdaceae</taxon>
        <taxon>Emiliania</taxon>
    </lineage>
</organism>
<evidence type="ECO:0000256" key="8">
    <source>
        <dbReference type="RuleBase" id="RU910714"/>
    </source>
</evidence>
<reference evidence="11" key="2">
    <citation type="submission" date="2024-10" db="UniProtKB">
        <authorList>
            <consortium name="EnsemblProtists"/>
        </authorList>
    </citation>
    <scope>IDENTIFICATION</scope>
</reference>
<comment type="pathway">
    <text evidence="1 8">Amino-acid degradation; L-valine degradation.</text>
</comment>
<dbReference type="InterPro" id="IPR013328">
    <property type="entry name" value="6PGD_dom2"/>
</dbReference>
<dbReference type="InterPro" id="IPR029154">
    <property type="entry name" value="HIBADH-like_NADP-bd"/>
</dbReference>
<evidence type="ECO:0000256" key="2">
    <source>
        <dbReference type="ARBA" id="ARBA00006013"/>
    </source>
</evidence>
<dbReference type="PANTHER" id="PTHR22981">
    <property type="entry name" value="3-HYDROXYISOBUTYRATE DEHYDROGENASE-RELATED"/>
    <property type="match status" value="1"/>
</dbReference>
<name>A0A0D3I488_EMIH1</name>
<dbReference type="GO" id="GO:0050661">
    <property type="term" value="F:NADP binding"/>
    <property type="evidence" value="ECO:0007669"/>
    <property type="project" value="InterPro"/>
</dbReference>
<dbReference type="FunFam" id="1.10.1040.10:FF:000006">
    <property type="entry name" value="3-hydroxyisobutyrate dehydrogenase"/>
    <property type="match status" value="1"/>
</dbReference>
<dbReference type="EC" id="1.1.1.31" evidence="3 8"/>
<dbReference type="InterPro" id="IPR036291">
    <property type="entry name" value="NAD(P)-bd_dom_sf"/>
</dbReference>
<dbReference type="Gene3D" id="3.40.50.720">
    <property type="entry name" value="NAD(P)-binding Rossmann-like Domain"/>
    <property type="match status" value="1"/>
</dbReference>
<evidence type="ECO:0000256" key="5">
    <source>
        <dbReference type="ARBA" id="ARBA00023002"/>
    </source>
</evidence>
<dbReference type="InterPro" id="IPR006115">
    <property type="entry name" value="6PGDH_NADP-bd"/>
</dbReference>
<dbReference type="EnsemblProtists" id="EOD06073">
    <property type="protein sequence ID" value="EOD06073"/>
    <property type="gene ID" value="EMIHUDRAFT_438754"/>
</dbReference>
<dbReference type="UniPathway" id="UPA00362"/>
<dbReference type="PaxDb" id="2903-EOD06073"/>
<dbReference type="PROSITE" id="PS00895">
    <property type="entry name" value="3_HYDROXYISOBUT_DH"/>
    <property type="match status" value="1"/>
</dbReference>
<dbReference type="Pfam" id="PF03446">
    <property type="entry name" value="NAD_binding_2"/>
    <property type="match status" value="1"/>
</dbReference>
<dbReference type="InterPro" id="IPR008927">
    <property type="entry name" value="6-PGluconate_DH-like_C_sf"/>
</dbReference>
<evidence type="ECO:0000259" key="9">
    <source>
        <dbReference type="Pfam" id="PF03446"/>
    </source>
</evidence>
<keyword evidence="5 8" id="KW-0560">Oxidoreductase</keyword>
<sequence length="367" mass="36791">MGLPGVGFIGLGNMGLPMARNLLKAGRRLVVHDLNPAVAAPLTAAGATFASSPAEVASAVTGEGGAVFTMLHSGAAVREVYTGADGLLSACKPQTLLVDCSTVEPATAREMSSAAAAHGCDFLDAPVSGGAPGAASASLTFMVGSDSDAAFAAATPFFTQMGKPPVRCGSVGAGLAVKLANNLALSLQMLATAEAFSLGKAQGVDPHVLAQVMNVSTARCWSSDTYNPVPGILEGVPAARDYEGGFATSLMLKDLRLALDAAAAVGAPTPSAEHARRLYRLSAERGFASRDFGSIYAFLEAARGEPDSISVALAEAWAEEAATAAGESFDSGAFGEEVVAAVAETTAPATATTVKIGQDGKVVAPSA</sequence>
<dbReference type="GeneID" id="17252220"/>
<comment type="catalytic activity">
    <reaction evidence="7 8">
        <text>3-hydroxy-2-methylpropanoate + NAD(+) = 2-methyl-3-oxopropanoate + NADH + H(+)</text>
        <dbReference type="Rhea" id="RHEA:17681"/>
        <dbReference type="ChEBI" id="CHEBI:11805"/>
        <dbReference type="ChEBI" id="CHEBI:15378"/>
        <dbReference type="ChEBI" id="CHEBI:57540"/>
        <dbReference type="ChEBI" id="CHEBI:57700"/>
        <dbReference type="ChEBI" id="CHEBI:57945"/>
        <dbReference type="EC" id="1.1.1.31"/>
    </reaction>
</comment>
<proteinExistence type="inferred from homology"/>
<dbReference type="InterPro" id="IPR011548">
    <property type="entry name" value="HIBADH"/>
</dbReference>
<reference evidence="12" key="1">
    <citation type="journal article" date="2013" name="Nature">
        <title>Pan genome of the phytoplankton Emiliania underpins its global distribution.</title>
        <authorList>
            <person name="Read B.A."/>
            <person name="Kegel J."/>
            <person name="Klute M.J."/>
            <person name="Kuo A."/>
            <person name="Lefebvre S.C."/>
            <person name="Maumus F."/>
            <person name="Mayer C."/>
            <person name="Miller J."/>
            <person name="Monier A."/>
            <person name="Salamov A."/>
            <person name="Young J."/>
            <person name="Aguilar M."/>
            <person name="Claverie J.M."/>
            <person name="Frickenhaus S."/>
            <person name="Gonzalez K."/>
            <person name="Herman E.K."/>
            <person name="Lin Y.C."/>
            <person name="Napier J."/>
            <person name="Ogata H."/>
            <person name="Sarno A.F."/>
            <person name="Shmutz J."/>
            <person name="Schroeder D."/>
            <person name="de Vargas C."/>
            <person name="Verret F."/>
            <person name="von Dassow P."/>
            <person name="Valentin K."/>
            <person name="Van de Peer Y."/>
            <person name="Wheeler G."/>
            <person name="Dacks J.B."/>
            <person name="Delwiche C.F."/>
            <person name="Dyhrman S.T."/>
            <person name="Glockner G."/>
            <person name="John U."/>
            <person name="Richards T."/>
            <person name="Worden A.Z."/>
            <person name="Zhang X."/>
            <person name="Grigoriev I.V."/>
            <person name="Allen A.E."/>
            <person name="Bidle K."/>
            <person name="Borodovsky M."/>
            <person name="Bowler C."/>
            <person name="Brownlee C."/>
            <person name="Cock J.M."/>
            <person name="Elias M."/>
            <person name="Gladyshev V.N."/>
            <person name="Groth M."/>
            <person name="Guda C."/>
            <person name="Hadaegh A."/>
            <person name="Iglesias-Rodriguez M.D."/>
            <person name="Jenkins J."/>
            <person name="Jones B.M."/>
            <person name="Lawson T."/>
            <person name="Leese F."/>
            <person name="Lindquist E."/>
            <person name="Lobanov A."/>
            <person name="Lomsadze A."/>
            <person name="Malik S.B."/>
            <person name="Marsh M.E."/>
            <person name="Mackinder L."/>
            <person name="Mock T."/>
            <person name="Mueller-Roeber B."/>
            <person name="Pagarete A."/>
            <person name="Parker M."/>
            <person name="Probert I."/>
            <person name="Quesneville H."/>
            <person name="Raines C."/>
            <person name="Rensing S.A."/>
            <person name="Riano-Pachon D.M."/>
            <person name="Richier S."/>
            <person name="Rokitta S."/>
            <person name="Shiraiwa Y."/>
            <person name="Soanes D.M."/>
            <person name="van der Giezen M."/>
            <person name="Wahlund T.M."/>
            <person name="Williams B."/>
            <person name="Wilson W."/>
            <person name="Wolfe G."/>
            <person name="Wurch L.L."/>
        </authorList>
    </citation>
    <scope>NUCLEOTIDE SEQUENCE</scope>
</reference>
<dbReference type="eggNOG" id="KOG0409">
    <property type="taxonomic scope" value="Eukaryota"/>
</dbReference>
<dbReference type="KEGG" id="ehx:EMIHUDRAFT_438754"/>
<dbReference type="RefSeq" id="XP_005758502.1">
    <property type="nucleotide sequence ID" value="XM_005758445.1"/>
</dbReference>
<dbReference type="AlphaFoldDB" id="A0A0D3I488"/>
<dbReference type="SUPFAM" id="SSF51735">
    <property type="entry name" value="NAD(P)-binding Rossmann-fold domains"/>
    <property type="match status" value="1"/>
</dbReference>
<evidence type="ECO:0000256" key="6">
    <source>
        <dbReference type="ARBA" id="ARBA00023027"/>
    </source>
</evidence>
<evidence type="ECO:0000256" key="1">
    <source>
        <dbReference type="ARBA" id="ARBA00005109"/>
    </source>
</evidence>